<keyword evidence="10" id="KW-1185">Reference proteome</keyword>
<feature type="binding site" evidence="6">
    <location>
        <position position="86"/>
    </location>
    <ligand>
        <name>substrate</name>
    </ligand>
</feature>
<comment type="cofactor">
    <cofactor evidence="7">
        <name>Mg(2+)</name>
        <dbReference type="ChEBI" id="CHEBI:18420"/>
    </cofactor>
</comment>
<evidence type="ECO:0000256" key="7">
    <source>
        <dbReference type="RuleBase" id="RU361279"/>
    </source>
</evidence>
<dbReference type="PIRSF" id="PIRSF006806">
    <property type="entry name" value="FTHF_cligase"/>
    <property type="match status" value="1"/>
</dbReference>
<dbReference type="Gene3D" id="3.40.50.10420">
    <property type="entry name" value="NagB/RpiA/CoA transferase-like"/>
    <property type="match status" value="1"/>
</dbReference>
<dbReference type="GO" id="GO:0030272">
    <property type="term" value="F:5-formyltetrahydrofolate cyclo-ligase activity"/>
    <property type="evidence" value="ECO:0007669"/>
    <property type="project" value="UniProtKB-EC"/>
</dbReference>
<keyword evidence="2 6" id="KW-0547">Nucleotide-binding</keyword>
<evidence type="ECO:0000256" key="5">
    <source>
        <dbReference type="ARBA" id="ARBA00038966"/>
    </source>
</evidence>
<dbReference type="PANTHER" id="PTHR23407:SF1">
    <property type="entry name" value="5-FORMYLTETRAHYDROFOLATE CYCLO-LIGASE"/>
    <property type="match status" value="1"/>
</dbReference>
<dbReference type="GeneID" id="108050794"/>
<evidence type="ECO:0000313" key="10">
    <source>
        <dbReference type="Proteomes" id="UP001652680"/>
    </source>
</evidence>
<protein>
    <recommendedName>
        <fullName evidence="5 7">5-formyltetrahydrofolate cyclo-ligase</fullName>
        <ecNumber evidence="5 7">6.3.3.2</ecNumber>
    </recommendedName>
</protein>
<dbReference type="OMA" id="STIYPCQ"/>
<reference evidence="11" key="2">
    <citation type="submission" date="2025-04" db="UniProtKB">
        <authorList>
            <consortium name="RefSeq"/>
        </authorList>
    </citation>
    <scope>IDENTIFICATION</scope>
</reference>
<sequence>MPALERQMGTVLTGSHERAVQDPPAGMATFQNTLKIALRKRMKDALKSLDSESIVRQSRAVTAKVLQSESFRQSTRVSIYLSTTSELDTTELLCEMFRLEKMVFVPTYEGTKMKMVRLRGMDEYESLPLTKWNIKQPDFKEAREDAMTNGHGIDLFIVPGVAFTRTGARMGHGMGYYDKFLKQHADKYPHKKISLMALALNEQIISNEELPMESHDVRLHSVITEN</sequence>
<dbReference type="GO" id="GO:0035999">
    <property type="term" value="P:tetrahydrofolate interconversion"/>
    <property type="evidence" value="ECO:0007669"/>
    <property type="project" value="TreeGrafter"/>
</dbReference>
<evidence type="ECO:0000313" key="11">
    <source>
        <dbReference type="RefSeq" id="XP_016988156.1"/>
    </source>
</evidence>
<dbReference type="InterPro" id="IPR037171">
    <property type="entry name" value="NagB/RpiA_transferase-like"/>
</dbReference>
<evidence type="ECO:0000256" key="8">
    <source>
        <dbReference type="SAM" id="MobiDB-lite"/>
    </source>
</evidence>
<name>A0A6P4FSQ2_DRORH</name>
<comment type="similarity">
    <text evidence="1 7">Belongs to the 5-formyltetrahydrofolate cyclo-ligase family.</text>
</comment>
<accession>A0A6P4FSQ2</accession>
<dbReference type="InterPro" id="IPR024185">
    <property type="entry name" value="FTHF_cligase-like_sf"/>
</dbReference>
<evidence type="ECO:0000256" key="3">
    <source>
        <dbReference type="ARBA" id="ARBA00022840"/>
    </source>
</evidence>
<evidence type="ECO:0000256" key="2">
    <source>
        <dbReference type="ARBA" id="ARBA00022741"/>
    </source>
</evidence>
<feature type="region of interest" description="Disordered" evidence="8">
    <location>
        <begin position="1"/>
        <end position="23"/>
    </location>
</feature>
<dbReference type="AlphaFoldDB" id="A0A6P4FSQ2"/>
<reference evidence="9" key="3">
    <citation type="submission" date="2025-05" db="UniProtKB">
        <authorList>
            <consortium name="EnsemblMetazoa"/>
        </authorList>
    </citation>
    <scope>IDENTIFICATION</scope>
</reference>
<keyword evidence="7" id="KW-0460">Magnesium</keyword>
<feature type="binding site" evidence="6">
    <location>
        <begin position="35"/>
        <end position="39"/>
    </location>
    <ligand>
        <name>ATP</name>
        <dbReference type="ChEBI" id="CHEBI:30616"/>
    </ligand>
</feature>
<keyword evidence="3 6" id="KW-0067">ATP-binding</keyword>
<dbReference type="CTD" id="10588"/>
<feature type="binding site" evidence="6">
    <location>
        <begin position="169"/>
        <end position="177"/>
    </location>
    <ligand>
        <name>ATP</name>
        <dbReference type="ChEBI" id="CHEBI:30616"/>
    </ligand>
</feature>
<evidence type="ECO:0000256" key="1">
    <source>
        <dbReference type="ARBA" id="ARBA00010638"/>
    </source>
</evidence>
<evidence type="ECO:0000256" key="4">
    <source>
        <dbReference type="ARBA" id="ARBA00036539"/>
    </source>
</evidence>
<dbReference type="OrthoDB" id="2015992at2759"/>
<dbReference type="SUPFAM" id="SSF100950">
    <property type="entry name" value="NagB/RpiA/CoA transferase-like"/>
    <property type="match status" value="1"/>
</dbReference>
<dbReference type="InterPro" id="IPR002698">
    <property type="entry name" value="FTHF_cligase"/>
</dbReference>
<gene>
    <name evidence="11" type="primary">LOC108050794</name>
    <name evidence="9" type="synonym">108050794</name>
</gene>
<dbReference type="EnsemblMetazoa" id="XM_017132667.2">
    <property type="protein sequence ID" value="XP_016988156.1"/>
    <property type="gene ID" value="LOC108050794"/>
</dbReference>
<dbReference type="GO" id="GO:0046872">
    <property type="term" value="F:metal ion binding"/>
    <property type="evidence" value="ECO:0007669"/>
    <property type="project" value="UniProtKB-KW"/>
</dbReference>
<dbReference type="GO" id="GO:0009396">
    <property type="term" value="P:folic acid-containing compound biosynthetic process"/>
    <property type="evidence" value="ECO:0007669"/>
    <property type="project" value="TreeGrafter"/>
</dbReference>
<dbReference type="FunFam" id="3.40.50.10420:FF:000007">
    <property type="entry name" value="5-formyltetrahydrofolate cyclo-ligase"/>
    <property type="match status" value="1"/>
</dbReference>
<dbReference type="PANTHER" id="PTHR23407">
    <property type="entry name" value="ATPASE INHIBITOR/5-FORMYLTETRAHYDROFOLATE CYCLO-LIGASE"/>
    <property type="match status" value="1"/>
</dbReference>
<proteinExistence type="inferred from homology"/>
<dbReference type="Pfam" id="PF01812">
    <property type="entry name" value="5-FTHF_cyc-lig"/>
    <property type="match status" value="1"/>
</dbReference>
<dbReference type="EC" id="6.3.3.2" evidence="5 7"/>
<reference evidence="10" key="1">
    <citation type="journal article" date="2021" name="Elife">
        <title>Highly contiguous assemblies of 101 drosophilid genomes.</title>
        <authorList>
            <person name="Kim B.Y."/>
            <person name="Wang J.R."/>
            <person name="Miller D.E."/>
            <person name="Barmina O."/>
            <person name="Delaney E."/>
            <person name="Thompson A."/>
            <person name="Comeault A.A."/>
            <person name="Peede D."/>
            <person name="D'Agostino E.R."/>
            <person name="Pelaez J."/>
            <person name="Aguilar J.M."/>
            <person name="Haji D."/>
            <person name="Matsunaga T."/>
            <person name="Armstrong E.E."/>
            <person name="Zych M."/>
            <person name="Ogawa Y."/>
            <person name="Stamenkovic-Radak M."/>
            <person name="Jelic M."/>
            <person name="Veselinovic M.S."/>
            <person name="Tanaskovic M."/>
            <person name="Eric P."/>
            <person name="Gao J.J."/>
            <person name="Katoh T.K."/>
            <person name="Toda M.J."/>
            <person name="Watabe H."/>
            <person name="Watada M."/>
            <person name="Davis J.S."/>
            <person name="Moyle L.C."/>
            <person name="Manoli G."/>
            <person name="Bertolini E."/>
            <person name="Kostal V."/>
            <person name="Hawley R.S."/>
            <person name="Takahashi A."/>
            <person name="Jones C.D."/>
            <person name="Price D.K."/>
            <person name="Whiteman N."/>
            <person name="Kopp A."/>
            <person name="Matute D.R."/>
            <person name="Petrov D.A."/>
        </authorList>
    </citation>
    <scope>NUCLEOTIDE SEQUENCE [LARGE SCALE GENOMIC DNA]</scope>
</reference>
<keyword evidence="7" id="KW-0479">Metal-binding</keyword>
<organism evidence="11">
    <name type="scientific">Drosophila rhopaloa</name>
    <name type="common">Fruit fly</name>
    <dbReference type="NCBI Taxonomy" id="1041015"/>
    <lineage>
        <taxon>Eukaryota</taxon>
        <taxon>Metazoa</taxon>
        <taxon>Ecdysozoa</taxon>
        <taxon>Arthropoda</taxon>
        <taxon>Hexapoda</taxon>
        <taxon>Insecta</taxon>
        <taxon>Pterygota</taxon>
        <taxon>Neoptera</taxon>
        <taxon>Endopterygota</taxon>
        <taxon>Diptera</taxon>
        <taxon>Brachycera</taxon>
        <taxon>Muscomorpha</taxon>
        <taxon>Ephydroidea</taxon>
        <taxon>Drosophilidae</taxon>
        <taxon>Drosophila</taxon>
        <taxon>Sophophora</taxon>
    </lineage>
</organism>
<comment type="catalytic activity">
    <reaction evidence="4 7">
        <text>(6S)-5-formyl-5,6,7,8-tetrahydrofolate + ATP = (6R)-5,10-methenyltetrahydrofolate + ADP + phosphate</text>
        <dbReference type="Rhea" id="RHEA:10488"/>
        <dbReference type="ChEBI" id="CHEBI:30616"/>
        <dbReference type="ChEBI" id="CHEBI:43474"/>
        <dbReference type="ChEBI" id="CHEBI:57455"/>
        <dbReference type="ChEBI" id="CHEBI:57457"/>
        <dbReference type="ChEBI" id="CHEBI:456216"/>
        <dbReference type="EC" id="6.3.3.2"/>
    </reaction>
</comment>
<dbReference type="Proteomes" id="UP001652680">
    <property type="component" value="Unassembled WGS sequence"/>
</dbReference>
<dbReference type="NCBIfam" id="TIGR02727">
    <property type="entry name" value="MTHFS_bact"/>
    <property type="match status" value="1"/>
</dbReference>
<dbReference type="GO" id="GO:0005524">
    <property type="term" value="F:ATP binding"/>
    <property type="evidence" value="ECO:0007669"/>
    <property type="project" value="UniProtKB-KW"/>
</dbReference>
<feature type="binding site" evidence="6">
    <location>
        <position position="81"/>
    </location>
    <ligand>
        <name>substrate</name>
    </ligand>
</feature>
<dbReference type="RefSeq" id="XP_016988156.1">
    <property type="nucleotide sequence ID" value="XM_017132667.1"/>
</dbReference>
<evidence type="ECO:0000313" key="9">
    <source>
        <dbReference type="EnsemblMetazoa" id="XP_016988156.1"/>
    </source>
</evidence>
<evidence type="ECO:0000256" key="6">
    <source>
        <dbReference type="PIRSR" id="PIRSR006806-1"/>
    </source>
</evidence>
<dbReference type="GO" id="GO:0005739">
    <property type="term" value="C:mitochondrion"/>
    <property type="evidence" value="ECO:0007669"/>
    <property type="project" value="TreeGrafter"/>
</dbReference>